<comment type="subcellular location">
    <subcellularLocation>
        <location evidence="6">Cell membrane</location>
        <topology evidence="6">Multi-pass membrane protein</topology>
    </subcellularLocation>
    <subcellularLocation>
        <location evidence="1">Membrane</location>
        <topology evidence="1">Multi-pass membrane protein</topology>
    </subcellularLocation>
</comment>
<keyword evidence="4 6" id="KW-1133">Transmembrane helix</keyword>
<proteinExistence type="inferred from homology"/>
<keyword evidence="5 6" id="KW-0472">Membrane</keyword>
<feature type="transmembrane region" description="Helical" evidence="6">
    <location>
        <begin position="58"/>
        <end position="79"/>
    </location>
</feature>
<keyword evidence="3 6" id="KW-0812">Transmembrane</keyword>
<evidence type="ECO:0000256" key="6">
    <source>
        <dbReference type="RuleBase" id="RU363032"/>
    </source>
</evidence>
<evidence type="ECO:0000256" key="1">
    <source>
        <dbReference type="ARBA" id="ARBA00004141"/>
    </source>
</evidence>
<dbReference type="SUPFAM" id="SSF161098">
    <property type="entry name" value="MetI-like"/>
    <property type="match status" value="1"/>
</dbReference>
<comment type="caution">
    <text evidence="8">The sequence shown here is derived from an EMBL/GenBank/DDBJ whole genome shotgun (WGS) entry which is preliminary data.</text>
</comment>
<dbReference type="PATRIC" id="fig|82380.11.peg.714"/>
<dbReference type="InterPro" id="IPR035906">
    <property type="entry name" value="MetI-like_sf"/>
</dbReference>
<evidence type="ECO:0000313" key="9">
    <source>
        <dbReference type="Proteomes" id="UP000033640"/>
    </source>
</evidence>
<evidence type="ECO:0000256" key="4">
    <source>
        <dbReference type="ARBA" id="ARBA00022989"/>
    </source>
</evidence>
<feature type="transmembrane region" description="Helical" evidence="6">
    <location>
        <begin position="189"/>
        <end position="210"/>
    </location>
</feature>
<feature type="transmembrane region" description="Helical" evidence="6">
    <location>
        <begin position="32"/>
        <end position="51"/>
    </location>
</feature>
<dbReference type="AlphaFoldDB" id="A0A0F0LBN9"/>
<evidence type="ECO:0000256" key="5">
    <source>
        <dbReference type="ARBA" id="ARBA00023136"/>
    </source>
</evidence>
<reference evidence="8 9" key="1">
    <citation type="submission" date="2015-02" db="EMBL/GenBank/DDBJ databases">
        <title>Draft genome sequences of ten Microbacterium spp. with emphasis on heavy metal contaminated environments.</title>
        <authorList>
            <person name="Corretto E."/>
        </authorList>
    </citation>
    <scope>NUCLEOTIDE SEQUENCE [LARGE SCALE GENOMIC DNA]</scope>
    <source>
        <strain evidence="8 9">BEL4b</strain>
    </source>
</reference>
<gene>
    <name evidence="8" type="primary">opuBB_2</name>
    <name evidence="8" type="ORF">RS83_00691</name>
</gene>
<dbReference type="EMBL" id="JYIW01000018">
    <property type="protein sequence ID" value="KJL30622.1"/>
    <property type="molecule type" value="Genomic_DNA"/>
</dbReference>
<evidence type="ECO:0000256" key="3">
    <source>
        <dbReference type="ARBA" id="ARBA00022692"/>
    </source>
</evidence>
<comment type="similarity">
    <text evidence="6">Belongs to the binding-protein-dependent transport system permease family.</text>
</comment>
<dbReference type="RefSeq" id="WP_231587713.1">
    <property type="nucleotide sequence ID" value="NZ_JYIW01000018.1"/>
</dbReference>
<feature type="transmembrane region" description="Helical" evidence="6">
    <location>
        <begin position="146"/>
        <end position="169"/>
    </location>
</feature>
<organism evidence="8 9">
    <name type="scientific">Microbacterium oxydans</name>
    <dbReference type="NCBI Taxonomy" id="82380"/>
    <lineage>
        <taxon>Bacteria</taxon>
        <taxon>Bacillati</taxon>
        <taxon>Actinomycetota</taxon>
        <taxon>Actinomycetes</taxon>
        <taxon>Micrococcales</taxon>
        <taxon>Microbacteriaceae</taxon>
        <taxon>Microbacterium</taxon>
    </lineage>
</organism>
<dbReference type="PROSITE" id="PS50928">
    <property type="entry name" value="ABC_TM1"/>
    <property type="match status" value="1"/>
</dbReference>
<feature type="domain" description="ABC transmembrane type-1" evidence="7">
    <location>
        <begin position="25"/>
        <end position="207"/>
    </location>
</feature>
<accession>A0A0F0LBN9</accession>
<dbReference type="GO" id="GO:0005886">
    <property type="term" value="C:plasma membrane"/>
    <property type="evidence" value="ECO:0007669"/>
    <property type="project" value="UniProtKB-SubCell"/>
</dbReference>
<dbReference type="PANTHER" id="PTHR30177:SF4">
    <property type="entry name" value="OSMOPROTECTANT IMPORT PERMEASE PROTEIN OSMW"/>
    <property type="match status" value="1"/>
</dbReference>
<evidence type="ECO:0000313" key="8">
    <source>
        <dbReference type="EMBL" id="KJL30622.1"/>
    </source>
</evidence>
<dbReference type="InterPro" id="IPR051204">
    <property type="entry name" value="ABC_transp_perm/SBD"/>
</dbReference>
<dbReference type="Gene3D" id="1.10.3720.10">
    <property type="entry name" value="MetI-like"/>
    <property type="match status" value="1"/>
</dbReference>
<protein>
    <submittedName>
        <fullName evidence="8">Choline transport system permease protein OpuBB</fullName>
    </submittedName>
</protein>
<evidence type="ECO:0000259" key="7">
    <source>
        <dbReference type="PROSITE" id="PS50928"/>
    </source>
</evidence>
<evidence type="ECO:0000256" key="2">
    <source>
        <dbReference type="ARBA" id="ARBA00022448"/>
    </source>
</evidence>
<feature type="transmembrane region" description="Helical" evidence="6">
    <location>
        <begin position="91"/>
        <end position="109"/>
    </location>
</feature>
<dbReference type="Pfam" id="PF00528">
    <property type="entry name" value="BPD_transp_1"/>
    <property type="match status" value="1"/>
</dbReference>
<dbReference type="Proteomes" id="UP000033640">
    <property type="component" value="Unassembled WGS sequence"/>
</dbReference>
<dbReference type="GO" id="GO:0055085">
    <property type="term" value="P:transmembrane transport"/>
    <property type="evidence" value="ECO:0007669"/>
    <property type="project" value="InterPro"/>
</dbReference>
<dbReference type="CDD" id="cd06261">
    <property type="entry name" value="TM_PBP2"/>
    <property type="match status" value="1"/>
</dbReference>
<dbReference type="GO" id="GO:0031460">
    <property type="term" value="P:glycine betaine transport"/>
    <property type="evidence" value="ECO:0007669"/>
    <property type="project" value="TreeGrafter"/>
</dbReference>
<dbReference type="InterPro" id="IPR000515">
    <property type="entry name" value="MetI-like"/>
</dbReference>
<sequence length="245" mass="26193">MSKTAQNGASVNWIVSNLDLIIGLTVNHVRLAILPIVLGFVIAVPLGWVASRNRTARTFIITTGSLLYTIPSLPLFVILPVILGTRILDDTNLVVALTIYAVAIMLRSATDAFGSVDRSIIDAAQATGFSRAGRFWRVEFPLAGPVLLAGLRVVSVSTIALVSVGVIIGSENLGYLFQNGKQRGILEEVVVGIVMSLLIALVFDLILVALGRVLMPWSRAADVRLRPRADSRSARRVAARAGTVA</sequence>
<dbReference type="PANTHER" id="PTHR30177">
    <property type="entry name" value="GLYCINE BETAINE/L-PROLINE TRANSPORT SYSTEM PERMEASE PROTEIN PROW"/>
    <property type="match status" value="1"/>
</dbReference>
<name>A0A0F0LBN9_9MICO</name>
<keyword evidence="2 6" id="KW-0813">Transport</keyword>